<dbReference type="OrthoDB" id="495728at2"/>
<dbReference type="GO" id="GO:0019290">
    <property type="term" value="P:siderophore biosynthetic process"/>
    <property type="evidence" value="ECO:0007669"/>
    <property type="project" value="InterPro"/>
</dbReference>
<keyword evidence="5" id="KW-1185">Reference proteome</keyword>
<evidence type="ECO:0000256" key="1">
    <source>
        <dbReference type="ARBA" id="ARBA00007832"/>
    </source>
</evidence>
<dbReference type="RefSeq" id="WP_110923454.1">
    <property type="nucleotide sequence ID" value="NZ_QJSU01000006.1"/>
</dbReference>
<evidence type="ECO:0000259" key="2">
    <source>
        <dbReference type="Pfam" id="PF04183"/>
    </source>
</evidence>
<evidence type="ECO:0000313" key="5">
    <source>
        <dbReference type="Proteomes" id="UP000247746"/>
    </source>
</evidence>
<accession>A0A2V4UYW3</accession>
<dbReference type="PANTHER" id="PTHR34384:SF5">
    <property type="entry name" value="L-2,3-DIAMINOPROPANOATE--CITRATE LIGASE"/>
    <property type="match status" value="1"/>
</dbReference>
<organism evidence="4 5">
    <name type="scientific">Psychrobacter fozii</name>
    <dbReference type="NCBI Taxonomy" id="198480"/>
    <lineage>
        <taxon>Bacteria</taxon>
        <taxon>Pseudomonadati</taxon>
        <taxon>Pseudomonadota</taxon>
        <taxon>Gammaproteobacteria</taxon>
        <taxon>Moraxellales</taxon>
        <taxon>Moraxellaceae</taxon>
        <taxon>Psychrobacter</taxon>
    </lineage>
</organism>
<name>A0A2V4UYW3_9GAMM</name>
<dbReference type="InterPro" id="IPR022770">
    <property type="entry name" value="IucA/IucC-like_C"/>
</dbReference>
<dbReference type="Gene3D" id="1.10.510.40">
    <property type="match status" value="1"/>
</dbReference>
<feature type="domain" description="Aerobactin siderophore biosynthesis IucA/IucC-like C-terminal" evidence="3">
    <location>
        <begin position="432"/>
        <end position="591"/>
    </location>
</feature>
<gene>
    <name evidence="4" type="ORF">DFP82_106116</name>
</gene>
<sequence>MMQHKTLDRLTLQNLINAYCFETGHGDIIAVEQQDDIQKQASQNKPLLVLMLLPSNTVMVVPVDRVSQLGQHRLAGTPLILNKQVSIRSDSTLDTQLDDPLQNSRWIKSSAMSLASLIIEDIVHRYKDKATLDANGVLKRWIESYEGLQIILEHRNDEIDDIIDYQQDFIQTEQNLIYGHAMHPTPKGRAGFYGAEWAKYAPETNSKTQLHYWLVHPSCITEEFVDGDSITTALKSKLQADMSGYQQQLVDEYPDYKLLPLHPWQARFLQQQPWYQKLLEQGQLFDLGELGWHLHPTTSVRTLAAFDAPWMFKLSLSVAITNSVRINLPKECKRGMHACRIWRSDYGTQLKTEYPTIAVLNDPAWIALSVDGKIIDETICILRDNPFTEDTQVTNLASLSQDHPTRLTNRLETLFKSIHKQTDEPLEQVAVQWFDTYLQVGFIPLVHMYYQHGIGFEVHQQNSLIELKDGYPTKFWARDNQGFGYIAEYATPLIDTYPELISEGECVIPEDFADSRFAYYLVGNSIFGLITAIARTQLVSEETLITTFKECLMALEQQYPHRSLFDLLLRSPTLPFKGNLLTRLYALDELTAPVETQSIYVDIPNPMMT</sequence>
<dbReference type="EMBL" id="QJSU01000006">
    <property type="protein sequence ID" value="PYE38711.1"/>
    <property type="molecule type" value="Genomic_DNA"/>
</dbReference>
<feature type="domain" description="Aerobactin siderophore biosynthesis IucA/IucC N-terminal" evidence="2">
    <location>
        <begin position="168"/>
        <end position="400"/>
    </location>
</feature>
<dbReference type="InterPro" id="IPR007310">
    <property type="entry name" value="Aerobactin_biosyn_IucA/IucC_N"/>
</dbReference>
<dbReference type="Pfam" id="PF06276">
    <property type="entry name" value="FhuF"/>
    <property type="match status" value="1"/>
</dbReference>
<evidence type="ECO:0000313" key="4">
    <source>
        <dbReference type="EMBL" id="PYE38711.1"/>
    </source>
</evidence>
<comment type="similarity">
    <text evidence="1">Belongs to the IucA/IucC family.</text>
</comment>
<evidence type="ECO:0000259" key="3">
    <source>
        <dbReference type="Pfam" id="PF06276"/>
    </source>
</evidence>
<protein>
    <submittedName>
        <fullName evidence="4">Siderophore synthetase component</fullName>
    </submittedName>
</protein>
<dbReference type="PANTHER" id="PTHR34384">
    <property type="entry name" value="L-2,3-DIAMINOPROPANOATE--CITRATE LIGASE"/>
    <property type="match status" value="1"/>
</dbReference>
<dbReference type="AlphaFoldDB" id="A0A2V4UYW3"/>
<comment type="caution">
    <text evidence="4">The sequence shown here is derived from an EMBL/GenBank/DDBJ whole genome shotgun (WGS) entry which is preliminary data.</text>
</comment>
<dbReference type="Gene3D" id="6.10.250.3370">
    <property type="match status" value="1"/>
</dbReference>
<reference evidence="4 5" key="1">
    <citation type="submission" date="2018-06" db="EMBL/GenBank/DDBJ databases">
        <title>Genomic Encyclopedia of Type Strains, Phase III (KMG-III): the genomes of soil and plant-associated and newly described type strains.</title>
        <authorList>
            <person name="Whitman W."/>
        </authorList>
    </citation>
    <scope>NUCLEOTIDE SEQUENCE [LARGE SCALE GENOMIC DNA]</scope>
    <source>
        <strain evidence="4 5">CECT 5889</strain>
    </source>
</reference>
<dbReference type="Proteomes" id="UP000247746">
    <property type="component" value="Unassembled WGS sequence"/>
</dbReference>
<dbReference type="InterPro" id="IPR037455">
    <property type="entry name" value="LucA/IucC-like"/>
</dbReference>
<proteinExistence type="inferred from homology"/>
<dbReference type="Pfam" id="PF04183">
    <property type="entry name" value="IucA_IucC"/>
    <property type="match status" value="1"/>
</dbReference>
<dbReference type="GO" id="GO:0016881">
    <property type="term" value="F:acid-amino acid ligase activity"/>
    <property type="evidence" value="ECO:0007669"/>
    <property type="project" value="UniProtKB-ARBA"/>
</dbReference>